<dbReference type="PANTHER" id="PTHR12994:SF17">
    <property type="entry name" value="LD30995P"/>
    <property type="match status" value="1"/>
</dbReference>
<dbReference type="PANTHER" id="PTHR12994">
    <property type="entry name" value="SECERNIN"/>
    <property type="match status" value="1"/>
</dbReference>
<dbReference type="EMBL" id="WEHW01000004">
    <property type="protein sequence ID" value="KAB7652318.1"/>
    <property type="molecule type" value="Genomic_DNA"/>
</dbReference>
<evidence type="ECO:0000256" key="3">
    <source>
        <dbReference type="ARBA" id="ARBA00022670"/>
    </source>
</evidence>
<dbReference type="Gene3D" id="3.60.60.10">
    <property type="entry name" value="Penicillin V Acylase, Chain A"/>
    <property type="match status" value="1"/>
</dbReference>
<dbReference type="InterPro" id="IPR047804">
    <property type="entry name" value="C69_dipept_A-like"/>
</dbReference>
<evidence type="ECO:0000256" key="2">
    <source>
        <dbReference type="ARBA" id="ARBA00007225"/>
    </source>
</evidence>
<proteinExistence type="inferred from homology"/>
<dbReference type="GO" id="GO:0016805">
    <property type="term" value="F:dipeptidase activity"/>
    <property type="evidence" value="ECO:0007669"/>
    <property type="project" value="UniProtKB-KW"/>
</dbReference>
<keyword evidence="7" id="KW-0732">Signal</keyword>
<dbReference type="EC" id="3.4.-.-" evidence="6"/>
<dbReference type="Pfam" id="PF03577">
    <property type="entry name" value="Peptidase_C69"/>
    <property type="match status" value="1"/>
</dbReference>
<gene>
    <name evidence="8" type="ORF">GBM96_02480</name>
</gene>
<dbReference type="PROSITE" id="PS51257">
    <property type="entry name" value="PROKAR_LIPOPROTEIN"/>
    <property type="match status" value="1"/>
</dbReference>
<keyword evidence="5 6" id="KW-0224">Dipeptidase</keyword>
<comment type="catalytic activity">
    <reaction evidence="1">
        <text>an L-aminoacyl-L-amino acid + H2O = 2 an L-alpha-amino acid</text>
        <dbReference type="Rhea" id="RHEA:48940"/>
        <dbReference type="ChEBI" id="CHEBI:15377"/>
        <dbReference type="ChEBI" id="CHEBI:59869"/>
        <dbReference type="ChEBI" id="CHEBI:77460"/>
        <dbReference type="EC" id="3.4.13.19"/>
    </reaction>
</comment>
<name>A0AAI9WNX8_9BURK</name>
<keyword evidence="3 6" id="KW-0645">Protease</keyword>
<dbReference type="NCBIfam" id="NF033678">
    <property type="entry name" value="C69_fam_dipept"/>
    <property type="match status" value="1"/>
</dbReference>
<evidence type="ECO:0000256" key="6">
    <source>
        <dbReference type="RuleBase" id="RU364089"/>
    </source>
</evidence>
<dbReference type="InterPro" id="IPR005322">
    <property type="entry name" value="Peptidase_C69"/>
</dbReference>
<evidence type="ECO:0000256" key="7">
    <source>
        <dbReference type="SAM" id="SignalP"/>
    </source>
</evidence>
<evidence type="ECO:0000256" key="5">
    <source>
        <dbReference type="ARBA" id="ARBA00022997"/>
    </source>
</evidence>
<sequence>MRITLLAAAFGMAMASSSAFACTTVLVGSEATADGSIFIARSVDSSSLNPSLLVMHPAAVNKAGSKYRGSDNPEKATFEYPLPAQTFGYSTGPDWDSHRYGGCGFNDAGLGVSATESIYASDEVLKLDPYEKLGIKERDIADVILAQAKTAKEGAALLGRIVETQGAGESFGVGFVDKDEAWYFEAGSGHQWLAQRLPKDKYFATGNQGRLQQYDPQSPDFMASATLVSWAQEHGFYDPKKDGAFNFAKAYIRNDDRDVTYNYPRVWQIQKMLTPSLKQDIAQGTSFPVFAAPEKKVTLADMKAILRNHYEAGELISHDPYSKGLRGDEPYRPISVFRAQNTHVLQVRPELPQAIGQINWFALGMSDLSVYVPFYQGLTQFPKSYSSATDEADDESAYWKFRKLQTLVMTDYPTLAPIVKQSFAEFEAQTEEKCRAFEAEYLKLAKSNPQVASKLLDDFNLGIANEAVALAGKLTNKIYTQRTKDIEAAAPFKNRKKND</sequence>
<keyword evidence="4 6" id="KW-0378">Hydrolase</keyword>
<evidence type="ECO:0000313" key="8">
    <source>
        <dbReference type="EMBL" id="KAB7652318.1"/>
    </source>
</evidence>
<accession>A0AAI9WNX8</accession>
<evidence type="ECO:0000256" key="4">
    <source>
        <dbReference type="ARBA" id="ARBA00022801"/>
    </source>
</evidence>
<dbReference type="AlphaFoldDB" id="A0AAI9WNX8"/>
<organism evidence="8 9">
    <name type="scientific">Sutterella seckii</name>
    <dbReference type="NCBI Taxonomy" id="1944635"/>
    <lineage>
        <taxon>Bacteria</taxon>
        <taxon>Pseudomonadati</taxon>
        <taxon>Pseudomonadota</taxon>
        <taxon>Betaproteobacteria</taxon>
        <taxon>Burkholderiales</taxon>
        <taxon>Sutterellaceae</taxon>
        <taxon>Sutterella</taxon>
    </lineage>
</organism>
<evidence type="ECO:0000256" key="1">
    <source>
        <dbReference type="ARBA" id="ARBA00001670"/>
    </source>
</evidence>
<dbReference type="Proteomes" id="UP000469462">
    <property type="component" value="Unassembled WGS sequence"/>
</dbReference>
<comment type="similarity">
    <text evidence="2 6">Belongs to the peptidase C69 family.</text>
</comment>
<dbReference type="GO" id="GO:0070004">
    <property type="term" value="F:cysteine-type exopeptidase activity"/>
    <property type="evidence" value="ECO:0007669"/>
    <property type="project" value="InterPro"/>
</dbReference>
<dbReference type="GO" id="GO:0006508">
    <property type="term" value="P:proteolysis"/>
    <property type="evidence" value="ECO:0007669"/>
    <property type="project" value="UniProtKB-KW"/>
</dbReference>
<evidence type="ECO:0000313" key="9">
    <source>
        <dbReference type="Proteomes" id="UP000469462"/>
    </source>
</evidence>
<reference evidence="8 9" key="1">
    <citation type="submission" date="2019-10" db="EMBL/GenBank/DDBJ databases">
        <title>Genome diversity of Sutterella seckii.</title>
        <authorList>
            <person name="Chaplin A.V."/>
            <person name="Sokolova S.R."/>
            <person name="Mosin K.A."/>
            <person name="Ivanova E.L."/>
            <person name="Kochetkova T.O."/>
            <person name="Goltsov A.Y."/>
            <person name="Trofimov D.Y."/>
            <person name="Efimov B.A."/>
        </authorList>
    </citation>
    <scope>NUCLEOTIDE SEQUENCE [LARGE SCALE GENOMIC DNA]</scope>
    <source>
        <strain evidence="8 9">ASD3426</strain>
    </source>
</reference>
<keyword evidence="9" id="KW-1185">Reference proteome</keyword>
<dbReference type="RefSeq" id="WP_139686943.1">
    <property type="nucleotide sequence ID" value="NZ_WEHW01000004.1"/>
</dbReference>
<feature type="signal peptide" evidence="7">
    <location>
        <begin position="1"/>
        <end position="21"/>
    </location>
</feature>
<protein>
    <recommendedName>
        <fullName evidence="6">Dipeptidase</fullName>
        <ecNumber evidence="6">3.4.-.-</ecNumber>
    </recommendedName>
</protein>
<comment type="caution">
    <text evidence="8">The sequence shown here is derived from an EMBL/GenBank/DDBJ whole genome shotgun (WGS) entry which is preliminary data.</text>
</comment>
<feature type="chain" id="PRO_5042619260" description="Dipeptidase" evidence="7">
    <location>
        <begin position="22"/>
        <end position="499"/>
    </location>
</feature>